<proteinExistence type="inferred from homology"/>
<dbReference type="RefSeq" id="XP_001746250.1">
    <property type="nucleotide sequence ID" value="XM_001746198.1"/>
</dbReference>
<evidence type="ECO:0000256" key="3">
    <source>
        <dbReference type="ARBA" id="ARBA00022553"/>
    </source>
</evidence>
<evidence type="ECO:0000256" key="4">
    <source>
        <dbReference type="ARBA" id="ARBA00023054"/>
    </source>
</evidence>
<dbReference type="EMBL" id="CH991552">
    <property type="protein sequence ID" value="EDQ89145.1"/>
    <property type="molecule type" value="Genomic_DNA"/>
</dbReference>
<accession>A9V0E8</accession>
<evidence type="ECO:0000259" key="7">
    <source>
        <dbReference type="PROSITE" id="PS50003"/>
    </source>
</evidence>
<dbReference type="PROSITE" id="PS50106">
    <property type="entry name" value="PDZ"/>
    <property type="match status" value="1"/>
</dbReference>
<evidence type="ECO:0000259" key="8">
    <source>
        <dbReference type="PROSITE" id="PS50010"/>
    </source>
</evidence>
<feature type="compositionally biased region" description="Low complexity" evidence="6">
    <location>
        <begin position="201"/>
        <end position="210"/>
    </location>
</feature>
<dbReference type="InterPro" id="IPR001478">
    <property type="entry name" value="PDZ"/>
</dbReference>
<dbReference type="SMART" id="SM00228">
    <property type="entry name" value="PDZ"/>
    <property type="match status" value="1"/>
</dbReference>
<dbReference type="SUPFAM" id="SSF50729">
    <property type="entry name" value="PH domain-like"/>
    <property type="match status" value="1"/>
</dbReference>
<dbReference type="Pfam" id="PF00022">
    <property type="entry name" value="Actin"/>
    <property type="match status" value="1"/>
</dbReference>
<keyword evidence="2" id="KW-0963">Cytoplasm</keyword>
<feature type="compositionally biased region" description="Basic and acidic residues" evidence="6">
    <location>
        <begin position="118"/>
        <end position="128"/>
    </location>
</feature>
<dbReference type="InterPro" id="IPR043129">
    <property type="entry name" value="ATPase_NBD"/>
</dbReference>
<sequence length="1954" mass="214505">MKKHVRAITKSGASMQCVCVCVCVCVCEEALAMLCSISVCVCVCVCVFQNTSKSHQTERLATRTIPRKCECVSECVSVCVCVCGSTCRWLVRLSVSRHLSRNMADAKTSASAASLGSDDSKPRLWDKFRGKKTKGGKDDKSKARLSPNLRSYSASAISAMALDTNRSYFKSNRRRRRESLNTGVVYDNMSLLDRHDQARGSQSSEASSASVPDAKQTAKRAARAYHDVRWDTDPDAWTDLSQLPPDPTLEPATWGDTVPSEELKGMDSRAVRRQDMIYEFIQTEKAFIRNLIILRVNFQLRLSHSGVLSQEQLDGLFANLDDIIALNGPFCQRLVDLQHEYHARSFPNMGENFQQLFLTETFDADCNTYGDFCANQSSSTRAFQALMRQDPHFERVINAAHAEPVCARLKFPDFIAKVMQRLSKYPLLIEGILKNTRTKQQHEERQLLSQCLQQSKYMMEFCPAHRTHNFVYPQVIDKKIKEQQDLERLHQIQDKLDFSHCMHHKHLAHYSKLNLIVNEERTMVREGTLDVVTDESQTKEVYVILFSDVAIFTQQKEAALILKCPGKSIVKAAMDPVLPLRGTIVRTDATDKRSLILVNTLYHKKNQSMYRLRAMNGKMKEQWWNDFQRCIVQQERLGRDPPLFEAAHVDDEPADATKLVPPSPLISHKSDDSLLVARAEKMKGHHESPAHRMAMETAAINRTLHQARSASATTSPTSRRPPSTLSDFSRSISVSASPILRRSRFASVNAANRYSRLTITVKYNVVPGLTYSFGLRLGPLPDHILDEDATLDGGLYVVAVAGTSDAERSGLRPGDVIFSCDGQTVRNQPPAQLANSLDLHSAIKKLQIARPPDPSPSGSTGRPVTLHGSLRYSSKRKAVLPPPLQIKEGGAGAAVGIGNWLESQTDDSQHPEPSLDDSVRTPIFDVHHELPEVTPEPQAGLDMLSPQTIREDESSDESRLATPQALSEKSSRPSIPELNFSPYDLNIPEAIGEIVGEDFDPRAERQRSQSKYGFQEDVNEMAALPPATPMTARVTAEPGTVLTIVIDAGAINLRLGLAGDEFPDIVTSSLLGDFLPPSDSRVMTPAQPSGQDVALVLPAGLPKGLSPHSRDVLARSAQAARPVSPPLHPLSVGVATGDADWEHDSSSSDEESTNVGVRQANPRRPGKSKGKPHDNALGHDGGATTSLPHPQARHEPSRSKHSAGASPAAGVVATEQDDKAGIHTALQSEAPNLTVPGSGTVSQGSPMLVNAHSPVGRTISVSGSYSSPELPPLNVDGNTSGWEEGFDYIRLPLGYDVLEAVYPPELSSVLRISYPLRQRDATGSLADWDGVALLLERTLLELLHEDTLCRVAVVDRLVGTTHRLMRQRNMIAEKLFTMQKVNVQSVLFADQAYLSCLGSGRRCALVVHVGDTYTQVVPVVRGDLSSEVPEPLLSCARASELAGDTVTQLLGFFLQAQAPAFTRVTRERYGGPKTQVLLRDIKDNLSFVSMDYREDMQSCNTSTALQEVYVMPDGDGEVVLGPERFSCVEPLFNSDVGFPHLAEINPARGPSEQRETIPMLVAECLNACPASVQDLLWSNIVLSGGTTLMPNFAERLEYELMQLMPGRPPLKIDPQHDRVFLPWLGAAMLGEMESMQNRFITREAHEARVAQQSALGSPLSRKPSIGMAMPLPQSPQTRRAGFAAMSNASSSSDVTIVDPANLSRQSSLRRSIGRNIDTEETLYNLDLSDLPMSGTTMSQTSAATHLDRIRSALSRVEEQILHLHATRDELQAELEVLARHGEYIDVVPEEDEREIDSESKRVPSRPATGAQGAKGKKTQSVSLGMTTAQALEALTCEARALTLESEHQRAGKAAKAKPGSPKVAPPRPPPPMQKTSSLEGATVYAPQHDAVHVGLPFMPFDSRLTAESIALWDPAMVASWFETVELDAMAERAFVHGINGKFCCGTACFYFAAF</sequence>
<feature type="region of interest" description="Disordered" evidence="6">
    <location>
        <begin position="1106"/>
        <end position="1211"/>
    </location>
</feature>
<dbReference type="eggNOG" id="KOG0676">
    <property type="taxonomic scope" value="Eukaryota"/>
</dbReference>
<feature type="region of interest" description="Disordered" evidence="6">
    <location>
        <begin position="848"/>
        <end position="867"/>
    </location>
</feature>
<dbReference type="Pfam" id="PF00621">
    <property type="entry name" value="RhoGEF"/>
    <property type="match status" value="1"/>
</dbReference>
<comment type="similarity">
    <text evidence="5">Belongs to the actin family.</text>
</comment>
<dbReference type="PROSITE" id="PS50003">
    <property type="entry name" value="PH_DOMAIN"/>
    <property type="match status" value="1"/>
</dbReference>
<dbReference type="InterPro" id="IPR041020">
    <property type="entry name" value="PH_16"/>
</dbReference>
<evidence type="ECO:0000313" key="10">
    <source>
        <dbReference type="EMBL" id="EDQ89145.1"/>
    </source>
</evidence>
<dbReference type="InterPro" id="IPR001849">
    <property type="entry name" value="PH_domain"/>
</dbReference>
<reference evidence="10 11" key="1">
    <citation type="journal article" date="2008" name="Nature">
        <title>The genome of the choanoflagellate Monosiga brevicollis and the origin of metazoans.</title>
        <authorList>
            <consortium name="JGI Sequencing"/>
            <person name="King N."/>
            <person name="Westbrook M.J."/>
            <person name="Young S.L."/>
            <person name="Kuo A."/>
            <person name="Abedin M."/>
            <person name="Chapman J."/>
            <person name="Fairclough S."/>
            <person name="Hellsten U."/>
            <person name="Isogai Y."/>
            <person name="Letunic I."/>
            <person name="Marr M."/>
            <person name="Pincus D."/>
            <person name="Putnam N."/>
            <person name="Rokas A."/>
            <person name="Wright K.J."/>
            <person name="Zuzow R."/>
            <person name="Dirks W."/>
            <person name="Good M."/>
            <person name="Goodstein D."/>
            <person name="Lemons D."/>
            <person name="Li W."/>
            <person name="Lyons J.B."/>
            <person name="Morris A."/>
            <person name="Nichols S."/>
            <person name="Richter D.J."/>
            <person name="Salamov A."/>
            <person name="Bork P."/>
            <person name="Lim W.A."/>
            <person name="Manning G."/>
            <person name="Miller W.T."/>
            <person name="McGinnis W."/>
            <person name="Shapiro H."/>
            <person name="Tjian R."/>
            <person name="Grigoriev I.V."/>
            <person name="Rokhsar D."/>
        </authorList>
    </citation>
    <scope>NUCLEOTIDE SEQUENCE [LARGE SCALE GENOMIC DNA]</scope>
    <source>
        <strain evidence="11">MX1 / ATCC 50154</strain>
    </source>
</reference>
<dbReference type="PROSITE" id="PS50010">
    <property type="entry name" value="DH_2"/>
    <property type="match status" value="1"/>
</dbReference>
<dbReference type="Gene3D" id="3.90.640.10">
    <property type="entry name" value="Actin, Chain A, domain 4"/>
    <property type="match status" value="1"/>
</dbReference>
<feature type="region of interest" description="Disordered" evidence="6">
    <location>
        <begin position="111"/>
        <end position="145"/>
    </location>
</feature>
<organism evidence="10 11">
    <name type="scientific">Monosiga brevicollis</name>
    <name type="common">Choanoflagellate</name>
    <dbReference type="NCBI Taxonomy" id="81824"/>
    <lineage>
        <taxon>Eukaryota</taxon>
        <taxon>Choanoflagellata</taxon>
        <taxon>Craspedida</taxon>
        <taxon>Salpingoecidae</taxon>
        <taxon>Monosiga</taxon>
    </lineage>
</organism>
<dbReference type="Proteomes" id="UP000001357">
    <property type="component" value="Unassembled WGS sequence"/>
</dbReference>
<feature type="region of interest" description="Disordered" evidence="6">
    <location>
        <begin position="1788"/>
        <end position="1821"/>
    </location>
</feature>
<gene>
    <name evidence="10" type="ORF">MONBRDRAFT_25782</name>
</gene>
<dbReference type="CDD" id="cd00160">
    <property type="entry name" value="RhoGEF"/>
    <property type="match status" value="1"/>
</dbReference>
<dbReference type="InterPro" id="IPR035899">
    <property type="entry name" value="DBL_dom_sf"/>
</dbReference>
<dbReference type="InterPro" id="IPR000219">
    <property type="entry name" value="DH_dom"/>
</dbReference>
<keyword evidence="3" id="KW-0597">Phosphoprotein</keyword>
<dbReference type="SUPFAM" id="SSF53067">
    <property type="entry name" value="Actin-like ATPase domain"/>
    <property type="match status" value="1"/>
</dbReference>
<evidence type="ECO:0000256" key="1">
    <source>
        <dbReference type="ARBA" id="ARBA00004496"/>
    </source>
</evidence>
<evidence type="ECO:0000256" key="5">
    <source>
        <dbReference type="RuleBase" id="RU000487"/>
    </source>
</evidence>
<feature type="compositionally biased region" description="Low complexity" evidence="6">
    <location>
        <begin position="707"/>
        <end position="724"/>
    </location>
</feature>
<comment type="subcellular location">
    <subcellularLocation>
        <location evidence="1">Cytoplasm</location>
    </subcellularLocation>
</comment>
<feature type="compositionally biased region" description="Pro residues" evidence="6">
    <location>
        <begin position="1863"/>
        <end position="1872"/>
    </location>
</feature>
<dbReference type="InterPro" id="IPR011993">
    <property type="entry name" value="PH-like_dom_sf"/>
</dbReference>
<dbReference type="SMART" id="SM00233">
    <property type="entry name" value="PH"/>
    <property type="match status" value="1"/>
</dbReference>
<dbReference type="GO" id="GO:0015629">
    <property type="term" value="C:actin cytoskeleton"/>
    <property type="evidence" value="ECO:0000318"/>
    <property type="project" value="GO_Central"/>
</dbReference>
<dbReference type="eggNOG" id="KOG3520">
    <property type="taxonomic scope" value="Eukaryota"/>
</dbReference>
<dbReference type="SMART" id="SM00325">
    <property type="entry name" value="RhoGEF"/>
    <property type="match status" value="1"/>
</dbReference>
<feature type="domain" description="PDZ" evidence="9">
    <location>
        <begin position="758"/>
        <end position="852"/>
    </location>
</feature>
<evidence type="ECO:0000313" key="11">
    <source>
        <dbReference type="Proteomes" id="UP000001357"/>
    </source>
</evidence>
<dbReference type="SUPFAM" id="SSF50156">
    <property type="entry name" value="PDZ domain-like"/>
    <property type="match status" value="1"/>
</dbReference>
<dbReference type="Gene3D" id="2.30.42.10">
    <property type="match status" value="1"/>
</dbReference>
<dbReference type="InterPro" id="IPR004000">
    <property type="entry name" value="Actin"/>
</dbReference>
<dbReference type="KEGG" id="mbr:MONBRDRAFT_25782"/>
<name>A9V0E8_MONBE</name>
<evidence type="ECO:0000259" key="9">
    <source>
        <dbReference type="PROSITE" id="PS50106"/>
    </source>
</evidence>
<dbReference type="Gene3D" id="1.20.900.10">
    <property type="entry name" value="Dbl homology (DH) domain"/>
    <property type="match status" value="1"/>
</dbReference>
<dbReference type="GO" id="GO:0005737">
    <property type="term" value="C:cytoplasm"/>
    <property type="evidence" value="ECO:0007669"/>
    <property type="project" value="UniProtKB-SubCell"/>
</dbReference>
<feature type="region of interest" description="Disordered" evidence="6">
    <location>
        <begin position="1845"/>
        <end position="1877"/>
    </location>
</feature>
<evidence type="ECO:0000256" key="2">
    <source>
        <dbReference type="ARBA" id="ARBA00022490"/>
    </source>
</evidence>
<feature type="compositionally biased region" description="Basic and acidic residues" evidence="6">
    <location>
        <begin position="949"/>
        <end position="959"/>
    </location>
</feature>
<keyword evidence="11" id="KW-1185">Reference proteome</keyword>
<keyword evidence="4" id="KW-0175">Coiled coil</keyword>
<dbReference type="Gene3D" id="3.30.420.40">
    <property type="match status" value="2"/>
</dbReference>
<dbReference type="InParanoid" id="A9V0E8"/>
<feature type="compositionally biased region" description="Low complexity" evidence="6">
    <location>
        <begin position="1202"/>
        <end position="1211"/>
    </location>
</feature>
<evidence type="ECO:0000256" key="6">
    <source>
        <dbReference type="SAM" id="MobiDB-lite"/>
    </source>
</evidence>
<feature type="domain" description="DH" evidence="8">
    <location>
        <begin position="272"/>
        <end position="453"/>
    </location>
</feature>
<dbReference type="Gene3D" id="2.30.29.30">
    <property type="entry name" value="Pleckstrin-homology domain (PH domain)/Phosphotyrosine-binding domain (PTB)"/>
    <property type="match status" value="1"/>
</dbReference>
<dbReference type="PANTHER" id="PTHR45872">
    <property type="entry name" value="RHO GUANINE NUCLEOTIDE EXCHANGE FACTOR 2, ISOFORM D"/>
    <property type="match status" value="1"/>
</dbReference>
<feature type="region of interest" description="Disordered" evidence="6">
    <location>
        <begin position="705"/>
        <end position="728"/>
    </location>
</feature>
<dbReference type="Pfam" id="PF17838">
    <property type="entry name" value="PH_16"/>
    <property type="match status" value="1"/>
</dbReference>
<feature type="domain" description="PH" evidence="7">
    <location>
        <begin position="522"/>
        <end position="632"/>
    </location>
</feature>
<dbReference type="STRING" id="81824.A9V0E8"/>
<dbReference type="SMART" id="SM00268">
    <property type="entry name" value="ACTIN"/>
    <property type="match status" value="1"/>
</dbReference>
<dbReference type="InterPro" id="IPR036034">
    <property type="entry name" value="PDZ_sf"/>
</dbReference>
<protein>
    <submittedName>
        <fullName evidence="10">Uncharacterized protein</fullName>
    </submittedName>
</protein>
<dbReference type="SUPFAM" id="SSF48065">
    <property type="entry name" value="DBL homology domain (DH-domain)"/>
    <property type="match status" value="1"/>
</dbReference>
<dbReference type="GO" id="GO:0005085">
    <property type="term" value="F:guanyl-nucleotide exchange factor activity"/>
    <property type="evidence" value="ECO:0007669"/>
    <property type="project" value="InterPro"/>
</dbReference>
<dbReference type="PANTHER" id="PTHR45872:SF2">
    <property type="entry name" value="RHO GUANINE NUCLEOTIDE EXCHANGE FACTOR 2, ISOFORM D"/>
    <property type="match status" value="1"/>
</dbReference>
<feature type="region of interest" description="Disordered" evidence="6">
    <location>
        <begin position="949"/>
        <end position="979"/>
    </location>
</feature>
<dbReference type="GeneID" id="5891310"/>
<feature type="region of interest" description="Disordered" evidence="6">
    <location>
        <begin position="191"/>
        <end position="218"/>
    </location>
</feature>